<dbReference type="SUPFAM" id="SSF47473">
    <property type="entry name" value="EF-hand"/>
    <property type="match status" value="1"/>
</dbReference>
<feature type="compositionally biased region" description="Acidic residues" evidence="1">
    <location>
        <begin position="352"/>
        <end position="362"/>
    </location>
</feature>
<dbReference type="InterPro" id="IPR011992">
    <property type="entry name" value="EF-hand-dom_pair"/>
</dbReference>
<proteinExistence type="predicted"/>
<dbReference type="EMBL" id="SOZI01000007">
    <property type="protein sequence ID" value="TNY23901.1"/>
    <property type="molecule type" value="Genomic_DNA"/>
</dbReference>
<evidence type="ECO:0000313" key="3">
    <source>
        <dbReference type="Proteomes" id="UP000311382"/>
    </source>
</evidence>
<dbReference type="Proteomes" id="UP000311382">
    <property type="component" value="Unassembled WGS sequence"/>
</dbReference>
<feature type="compositionally biased region" description="Basic residues" evidence="1">
    <location>
        <begin position="403"/>
        <end position="418"/>
    </location>
</feature>
<feature type="region of interest" description="Disordered" evidence="1">
    <location>
        <begin position="39"/>
        <end position="235"/>
    </location>
</feature>
<dbReference type="AlphaFoldDB" id="A0A5C5G7P3"/>
<feature type="compositionally biased region" description="Acidic residues" evidence="1">
    <location>
        <begin position="57"/>
        <end position="69"/>
    </location>
</feature>
<feature type="compositionally biased region" description="Low complexity" evidence="1">
    <location>
        <begin position="167"/>
        <end position="179"/>
    </location>
</feature>
<feature type="region of interest" description="Disordered" evidence="1">
    <location>
        <begin position="289"/>
        <end position="432"/>
    </location>
</feature>
<name>A0A5C5G7P3_9BASI</name>
<comment type="caution">
    <text evidence="2">The sequence shown here is derived from an EMBL/GenBank/DDBJ whole genome shotgun (WGS) entry which is preliminary data.</text>
</comment>
<feature type="compositionally biased region" description="Acidic residues" evidence="1">
    <location>
        <begin position="386"/>
        <end position="399"/>
    </location>
</feature>
<dbReference type="OrthoDB" id="2530165at2759"/>
<feature type="compositionally biased region" description="Basic residues" evidence="1">
    <location>
        <begin position="328"/>
        <end position="345"/>
    </location>
</feature>
<accession>A0A5C5G7P3</accession>
<gene>
    <name evidence="2" type="ORF">DMC30DRAFT_260595</name>
</gene>
<dbReference type="Gene3D" id="1.10.238.10">
    <property type="entry name" value="EF-hand"/>
    <property type="match status" value="1"/>
</dbReference>
<reference evidence="2 3" key="1">
    <citation type="submission" date="2019-03" db="EMBL/GenBank/DDBJ databases">
        <title>Rhodosporidium diobovatum UCD-FST 08-225 genome sequencing, assembly, and annotation.</title>
        <authorList>
            <person name="Fakankun I.U."/>
            <person name="Fristensky B."/>
            <person name="Levin D.B."/>
        </authorList>
    </citation>
    <scope>NUCLEOTIDE SEQUENCE [LARGE SCALE GENOMIC DNA]</scope>
    <source>
        <strain evidence="2 3">UCD-FST 08-225</strain>
    </source>
</reference>
<keyword evidence="3" id="KW-1185">Reference proteome</keyword>
<protein>
    <submittedName>
        <fullName evidence="2">Uncharacterized protein</fullName>
    </submittedName>
</protein>
<feature type="compositionally biased region" description="Basic and acidic residues" evidence="1">
    <location>
        <begin position="306"/>
        <end position="316"/>
    </location>
</feature>
<evidence type="ECO:0000256" key="1">
    <source>
        <dbReference type="SAM" id="MobiDB-lite"/>
    </source>
</evidence>
<sequence>MPLRRARPSSTSESARAAKRLAAIDAAFDRAAGYDPARYADEDDRASATRARKAVVPDDEEDGKEDVEMELVTGTGNGEGESAAEVADVSQEEAGGFLREPPGGDHFGGGFLVGDEQAAGGFLLEPPMGGGGFLPEPEKDAPTGAGFMPEPSTSDVGAGGGFLLPDPSATTPTPAASTSFAEGGGFLSPSPDAFGGGGFLLDDPFPSLGDISLPTPAPLTHRLPTPPPPPSRIPLARIPAALRDLGLHRVGLAGAELIGLFDEVASEDEDDPMGGRSVRRERFREACEVLLGDENLPSSAGEEEGAGERPEGVRAEGEEDDLELGEGRRRRRQPSRRQPVRRSTRGHPDGGEVGDGDEDGDEVVAKDFGDALPDDEDASSPSFASESDDDEEEEEEDDDVPAKGKKGSTKNGTKARRGAKGDPSRPLSKQDLADAADSFDLFFDESPQLAFGQGKRAITLMELQRACRVLKEKMSDGELNEMLEYAAKSKGVVDLEAFARILLETGL</sequence>
<organism evidence="2 3">
    <name type="scientific">Rhodotorula diobovata</name>
    <dbReference type="NCBI Taxonomy" id="5288"/>
    <lineage>
        <taxon>Eukaryota</taxon>
        <taxon>Fungi</taxon>
        <taxon>Dikarya</taxon>
        <taxon>Basidiomycota</taxon>
        <taxon>Pucciniomycotina</taxon>
        <taxon>Microbotryomycetes</taxon>
        <taxon>Sporidiobolales</taxon>
        <taxon>Sporidiobolaceae</taxon>
        <taxon>Rhodotorula</taxon>
    </lineage>
</organism>
<evidence type="ECO:0000313" key="2">
    <source>
        <dbReference type="EMBL" id="TNY23901.1"/>
    </source>
</evidence>